<keyword evidence="8" id="KW-1185">Reference proteome</keyword>
<comment type="similarity">
    <text evidence="1 5">Belongs to the acetyltransferase family. RimI subfamily.</text>
</comment>
<dbReference type="InterPro" id="IPR000182">
    <property type="entry name" value="GNAT_dom"/>
</dbReference>
<feature type="domain" description="N-acetyltransferase" evidence="6">
    <location>
        <begin position="1"/>
        <end position="137"/>
    </location>
</feature>
<evidence type="ECO:0000256" key="4">
    <source>
        <dbReference type="ARBA" id="ARBA00023315"/>
    </source>
</evidence>
<dbReference type="InterPro" id="IPR006464">
    <property type="entry name" value="AcTrfase_RimI/Ard1"/>
</dbReference>
<evidence type="ECO:0000256" key="2">
    <source>
        <dbReference type="ARBA" id="ARBA00022490"/>
    </source>
</evidence>
<dbReference type="RefSeq" id="WP_205016208.1">
    <property type="nucleotide sequence ID" value="NZ_JAFBEI010000001.1"/>
</dbReference>
<comment type="caution">
    <text evidence="7">The sequence shown here is derived from an EMBL/GenBank/DDBJ whole genome shotgun (WGS) entry which is preliminary data.</text>
</comment>
<dbReference type="PROSITE" id="PS51186">
    <property type="entry name" value="GNAT"/>
    <property type="match status" value="1"/>
</dbReference>
<dbReference type="CDD" id="cd04301">
    <property type="entry name" value="NAT_SF"/>
    <property type="match status" value="1"/>
</dbReference>
<evidence type="ECO:0000313" key="8">
    <source>
        <dbReference type="Proteomes" id="UP000809081"/>
    </source>
</evidence>
<comment type="subcellular location">
    <subcellularLocation>
        <location evidence="5">Cytoplasm</location>
    </subcellularLocation>
</comment>
<keyword evidence="2 5" id="KW-0963">Cytoplasm</keyword>
<dbReference type="Gene3D" id="3.40.630.30">
    <property type="match status" value="1"/>
</dbReference>
<dbReference type="EC" id="2.3.1.266" evidence="5"/>
<dbReference type="Proteomes" id="UP000809081">
    <property type="component" value="Unassembled WGS sequence"/>
</dbReference>
<comment type="catalytic activity">
    <reaction evidence="5">
        <text>N-terminal L-alanyl-[ribosomal protein bS18] + acetyl-CoA = N-terminal N(alpha)-acetyl-L-alanyl-[ribosomal protein bS18] + CoA + H(+)</text>
        <dbReference type="Rhea" id="RHEA:43756"/>
        <dbReference type="Rhea" id="RHEA-COMP:10676"/>
        <dbReference type="Rhea" id="RHEA-COMP:10677"/>
        <dbReference type="ChEBI" id="CHEBI:15378"/>
        <dbReference type="ChEBI" id="CHEBI:57287"/>
        <dbReference type="ChEBI" id="CHEBI:57288"/>
        <dbReference type="ChEBI" id="CHEBI:64718"/>
        <dbReference type="ChEBI" id="CHEBI:83683"/>
        <dbReference type="EC" id="2.3.1.266"/>
    </reaction>
</comment>
<evidence type="ECO:0000259" key="6">
    <source>
        <dbReference type="PROSITE" id="PS51186"/>
    </source>
</evidence>
<protein>
    <recommendedName>
        <fullName evidence="5">[Ribosomal protein bS18]-alanine N-acetyltransferase</fullName>
        <ecNumber evidence="5">2.3.1.266</ecNumber>
    </recommendedName>
</protein>
<evidence type="ECO:0000256" key="3">
    <source>
        <dbReference type="ARBA" id="ARBA00022679"/>
    </source>
</evidence>
<gene>
    <name evidence="7" type="ORF">JOC31_000043</name>
</gene>
<name>A0ABS2PIZ4_9STRE</name>
<keyword evidence="3 7" id="KW-0808">Transferase</keyword>
<dbReference type="GO" id="GO:0008999">
    <property type="term" value="F:protein-N-terminal-alanine acetyltransferase activity"/>
    <property type="evidence" value="ECO:0007669"/>
    <property type="project" value="UniProtKB-EC"/>
</dbReference>
<dbReference type="Pfam" id="PF00583">
    <property type="entry name" value="Acetyltransf_1"/>
    <property type="match status" value="1"/>
</dbReference>
<dbReference type="EMBL" id="JAFBEI010000001">
    <property type="protein sequence ID" value="MBM7635252.1"/>
    <property type="molecule type" value="Genomic_DNA"/>
</dbReference>
<dbReference type="InterPro" id="IPR050680">
    <property type="entry name" value="YpeA/RimI_acetyltransf"/>
</dbReference>
<keyword evidence="4 7" id="KW-0012">Acyltransferase</keyword>
<dbReference type="PANTHER" id="PTHR43420:SF44">
    <property type="entry name" value="ACETYLTRANSFERASE YPEA"/>
    <property type="match status" value="1"/>
</dbReference>
<dbReference type="PANTHER" id="PTHR43420">
    <property type="entry name" value="ACETYLTRANSFERASE"/>
    <property type="match status" value="1"/>
</dbReference>
<dbReference type="SUPFAM" id="SSF55729">
    <property type="entry name" value="Acyl-CoA N-acyltransferases (Nat)"/>
    <property type="match status" value="1"/>
</dbReference>
<dbReference type="InterPro" id="IPR016181">
    <property type="entry name" value="Acyl_CoA_acyltransferase"/>
</dbReference>
<evidence type="ECO:0000256" key="5">
    <source>
        <dbReference type="RuleBase" id="RU363094"/>
    </source>
</evidence>
<reference evidence="7 8" key="1">
    <citation type="submission" date="2021-01" db="EMBL/GenBank/DDBJ databases">
        <title>Genomic Encyclopedia of Type Strains, Phase IV (KMG-IV): sequencing the most valuable type-strain genomes for metagenomic binning, comparative biology and taxonomic classification.</title>
        <authorList>
            <person name="Goeker M."/>
        </authorList>
    </citation>
    <scope>NUCLEOTIDE SEQUENCE [LARGE SCALE GENOMIC DNA]</scope>
    <source>
        <strain evidence="7 8">DSM 27513</strain>
    </source>
</reference>
<sequence length="138" mass="16012">MLTEDYVRATFAILEDVYGNSPWNLEQIGRDFEQDNTDYFFVSDRDEIVGFLAIQNLVGELEITNIAVLRAYQGQGYADKLMQHLAERNETIFLEVRASNKAAQALYQKHGFEVIGQRKDYYHEPKEDALLMQRKGNK</sequence>
<evidence type="ECO:0000313" key="7">
    <source>
        <dbReference type="EMBL" id="MBM7635252.1"/>
    </source>
</evidence>
<accession>A0ABS2PIZ4</accession>
<organism evidence="7 8">
    <name type="scientific">Streptococcus saliviloxodontae</name>
    <dbReference type="NCBI Taxonomy" id="1349416"/>
    <lineage>
        <taxon>Bacteria</taxon>
        <taxon>Bacillati</taxon>
        <taxon>Bacillota</taxon>
        <taxon>Bacilli</taxon>
        <taxon>Lactobacillales</taxon>
        <taxon>Streptococcaceae</taxon>
        <taxon>Streptococcus</taxon>
    </lineage>
</organism>
<comment type="function">
    <text evidence="5">Acetylates the N-terminal alanine of ribosomal protein bS18.</text>
</comment>
<dbReference type="NCBIfam" id="TIGR01575">
    <property type="entry name" value="rimI"/>
    <property type="match status" value="1"/>
</dbReference>
<proteinExistence type="inferred from homology"/>
<evidence type="ECO:0000256" key="1">
    <source>
        <dbReference type="ARBA" id="ARBA00005395"/>
    </source>
</evidence>